<name>A0AAU9JI20_9CILI</name>
<dbReference type="Gene3D" id="2.130.10.10">
    <property type="entry name" value="YVTN repeat-like/Quinoprotein amine dehydrogenase"/>
    <property type="match status" value="1"/>
</dbReference>
<organism evidence="1 2">
    <name type="scientific">Blepharisma stoltei</name>
    <dbReference type="NCBI Taxonomy" id="1481888"/>
    <lineage>
        <taxon>Eukaryota</taxon>
        <taxon>Sar</taxon>
        <taxon>Alveolata</taxon>
        <taxon>Ciliophora</taxon>
        <taxon>Postciliodesmatophora</taxon>
        <taxon>Heterotrichea</taxon>
        <taxon>Heterotrichida</taxon>
        <taxon>Blepharismidae</taxon>
        <taxon>Blepharisma</taxon>
    </lineage>
</organism>
<gene>
    <name evidence="1" type="ORF">BSTOLATCC_MIC39428</name>
</gene>
<dbReference type="InterPro" id="IPR015943">
    <property type="entry name" value="WD40/YVTN_repeat-like_dom_sf"/>
</dbReference>
<sequence>MNITHNEEMLILVPVDSSINIWKWRKNIRLHTIRGIKPSIVRISITEDDKFILGYTRDGKIRFSSLETFNQICWYKFESMVNASFVSG</sequence>
<reference evidence="1" key="1">
    <citation type="submission" date="2021-09" db="EMBL/GenBank/DDBJ databases">
        <authorList>
            <consortium name="AG Swart"/>
            <person name="Singh M."/>
            <person name="Singh A."/>
            <person name="Seah K."/>
            <person name="Emmerich C."/>
        </authorList>
    </citation>
    <scope>NUCLEOTIDE SEQUENCE</scope>
    <source>
        <strain evidence="1">ATCC30299</strain>
    </source>
</reference>
<protein>
    <submittedName>
        <fullName evidence="1">Uncharacterized protein</fullName>
    </submittedName>
</protein>
<dbReference type="SUPFAM" id="SSF50978">
    <property type="entry name" value="WD40 repeat-like"/>
    <property type="match status" value="1"/>
</dbReference>
<dbReference type="Proteomes" id="UP001162131">
    <property type="component" value="Unassembled WGS sequence"/>
</dbReference>
<comment type="caution">
    <text evidence="1">The sequence shown here is derived from an EMBL/GenBank/DDBJ whole genome shotgun (WGS) entry which is preliminary data.</text>
</comment>
<keyword evidence="2" id="KW-1185">Reference proteome</keyword>
<evidence type="ECO:0000313" key="2">
    <source>
        <dbReference type="Proteomes" id="UP001162131"/>
    </source>
</evidence>
<dbReference type="InterPro" id="IPR036322">
    <property type="entry name" value="WD40_repeat_dom_sf"/>
</dbReference>
<dbReference type="AlphaFoldDB" id="A0AAU9JI20"/>
<evidence type="ECO:0000313" key="1">
    <source>
        <dbReference type="EMBL" id="CAG9325618.1"/>
    </source>
</evidence>
<dbReference type="EMBL" id="CAJZBQ010000039">
    <property type="protein sequence ID" value="CAG9325618.1"/>
    <property type="molecule type" value="Genomic_DNA"/>
</dbReference>
<proteinExistence type="predicted"/>
<accession>A0AAU9JI20</accession>